<reference evidence="2 3" key="1">
    <citation type="journal article" date="2017" name="Curr. Biol.">
        <title>Genome architecture and evolution of a unichromosomal asexual nematode.</title>
        <authorList>
            <person name="Fradin H."/>
            <person name="Zegar C."/>
            <person name="Gutwein M."/>
            <person name="Lucas J."/>
            <person name="Kovtun M."/>
            <person name="Corcoran D."/>
            <person name="Baugh L.R."/>
            <person name="Kiontke K."/>
            <person name="Gunsalus K."/>
            <person name="Fitch D.H."/>
            <person name="Piano F."/>
        </authorList>
    </citation>
    <scope>NUCLEOTIDE SEQUENCE [LARGE SCALE GENOMIC DNA]</scope>
    <source>
        <strain evidence="2">PF1309</strain>
    </source>
</reference>
<dbReference type="AlphaFoldDB" id="A0A2A2L1I0"/>
<proteinExistence type="predicted"/>
<gene>
    <name evidence="2" type="ORF">WR25_23001</name>
</gene>
<sequence length="639" mass="72214">MYMETTLAAKKLYSTMLPFLRDFHELRGKKQDFLNRQKRTSLLVDPLTVEDQSTMFEYSKLFKRVATAPMNVEDHKEQLNLIEEIVKDSIIIEWPRAISGFGKDGEMQEVDFAPLIHRARNVVKCRTSHPTMRIKVCAISREDNQSLIPHPKVVEAFFRATLVKLAHDGNEPKQVAGRMILTQREGTPATKSADQNGATVNAEGKLIASQASEPMSLLLLNQMAEHGAKTTPFKYENGVLCATFPEMGVTLNSMVDRRQLATRYAIQVEVALNIDNKLLINHESTSDFASDNIALQWSTLRQAIKNFVKAQFVQARGLEHYEICHIQAMILMNRLIQCESVEDYQNLEMTLYGNLISDYSDQDSTVALRARLLNEEILPTVPIERREFMTEKCISLLDCQTELNHTVWQWLFRATEVVQDVGHRFCPSPAIGEKKTAKTKKQTTTVEDYQTMLSLFNKGYLTFCPTLMLNNVFSTEEIAERNDIMLLRFCDENAGYLSLAYGIEDGKQDIFPNYRTQRKRAESISVNDDVSIRIDALNGGLLERIPTPRLPSSSGLFKRSSSEVERNQVGNNAYHIIASLMQQLQNQNPSPLSVDESKRASSHSPVSSNGQTVNPAGLDLDAMVPIMKQLLPLTGENNQ</sequence>
<protein>
    <submittedName>
        <fullName evidence="2">Uncharacterized protein</fullName>
    </submittedName>
</protein>
<feature type="compositionally biased region" description="Polar residues" evidence="1">
    <location>
        <begin position="602"/>
        <end position="614"/>
    </location>
</feature>
<organism evidence="2 3">
    <name type="scientific">Diploscapter pachys</name>
    <dbReference type="NCBI Taxonomy" id="2018661"/>
    <lineage>
        <taxon>Eukaryota</taxon>
        <taxon>Metazoa</taxon>
        <taxon>Ecdysozoa</taxon>
        <taxon>Nematoda</taxon>
        <taxon>Chromadorea</taxon>
        <taxon>Rhabditida</taxon>
        <taxon>Rhabditina</taxon>
        <taxon>Rhabditomorpha</taxon>
        <taxon>Rhabditoidea</taxon>
        <taxon>Rhabditidae</taxon>
        <taxon>Diploscapter</taxon>
    </lineage>
</organism>
<accession>A0A2A2L1I0</accession>
<evidence type="ECO:0000313" key="3">
    <source>
        <dbReference type="Proteomes" id="UP000218231"/>
    </source>
</evidence>
<evidence type="ECO:0000313" key="2">
    <source>
        <dbReference type="EMBL" id="PAV80024.1"/>
    </source>
</evidence>
<dbReference type="OrthoDB" id="5865157at2759"/>
<dbReference type="Proteomes" id="UP000218231">
    <property type="component" value="Unassembled WGS sequence"/>
</dbReference>
<dbReference type="EMBL" id="LIAE01007324">
    <property type="protein sequence ID" value="PAV80024.1"/>
    <property type="molecule type" value="Genomic_DNA"/>
</dbReference>
<feature type="region of interest" description="Disordered" evidence="1">
    <location>
        <begin position="587"/>
        <end position="617"/>
    </location>
</feature>
<comment type="caution">
    <text evidence="2">The sequence shown here is derived from an EMBL/GenBank/DDBJ whole genome shotgun (WGS) entry which is preliminary data.</text>
</comment>
<keyword evidence="3" id="KW-1185">Reference proteome</keyword>
<evidence type="ECO:0000256" key="1">
    <source>
        <dbReference type="SAM" id="MobiDB-lite"/>
    </source>
</evidence>
<name>A0A2A2L1I0_9BILA</name>